<comment type="function">
    <text evidence="1">Required for the efficient initiation of filament assembly.</text>
</comment>
<keyword evidence="5" id="KW-0966">Cell projection</keyword>
<protein>
    <submittedName>
        <fullName evidence="5">Flagellar protein FlgN</fullName>
    </submittedName>
</protein>
<comment type="caution">
    <text evidence="5">The sequence shown here is derived from an EMBL/GenBank/DDBJ whole genome shotgun (WGS) entry which is preliminary data.</text>
</comment>
<dbReference type="SUPFAM" id="SSF140566">
    <property type="entry name" value="FlgN-like"/>
    <property type="match status" value="1"/>
</dbReference>
<dbReference type="RefSeq" id="WP_321554572.1">
    <property type="nucleotide sequence ID" value="NZ_JAXIVU010000039.1"/>
</dbReference>
<dbReference type="Gene3D" id="1.20.58.300">
    <property type="entry name" value="FlgN-like"/>
    <property type="match status" value="1"/>
</dbReference>
<comment type="similarity">
    <text evidence="2">Belongs to the FlgN family.</text>
</comment>
<keyword evidence="3" id="KW-1005">Bacterial flagellum biogenesis</keyword>
<dbReference type="EMBL" id="JAXIVU010000039">
    <property type="protein sequence ID" value="MDY7220494.1"/>
    <property type="molecule type" value="Genomic_DNA"/>
</dbReference>
<evidence type="ECO:0000313" key="6">
    <source>
        <dbReference type="Proteomes" id="UP001294570"/>
    </source>
</evidence>
<organism evidence="5 6">
    <name type="scientific">Denitrificimonas halotolerans</name>
    <dbReference type="NCBI Taxonomy" id="3098930"/>
    <lineage>
        <taxon>Bacteria</taxon>
        <taxon>Pseudomonadati</taxon>
        <taxon>Pseudomonadota</taxon>
        <taxon>Gammaproteobacteria</taxon>
        <taxon>Pseudomonadales</taxon>
        <taxon>Pseudomonadaceae</taxon>
        <taxon>Denitrificimonas</taxon>
    </lineage>
</organism>
<proteinExistence type="inferred from homology"/>
<keyword evidence="4" id="KW-0175">Coiled coil</keyword>
<name>A0ABU5GU41_9GAMM</name>
<gene>
    <name evidence="5" type="ORF">TOI97_13125</name>
</gene>
<evidence type="ECO:0000256" key="4">
    <source>
        <dbReference type="SAM" id="Coils"/>
    </source>
</evidence>
<dbReference type="InterPro" id="IPR007809">
    <property type="entry name" value="FlgN-like"/>
</dbReference>
<reference evidence="5 6" key="1">
    <citation type="submission" date="2023-12" db="EMBL/GenBank/DDBJ databases">
        <title>Denitrificimonas halotolerans sp. nov.,a novel species isolated from landfill leachate.</title>
        <authorList>
            <person name="Wang S."/>
        </authorList>
    </citation>
    <scope>NUCLEOTIDE SEQUENCE [LARGE SCALE GENOMIC DNA]</scope>
    <source>
        <strain evidence="5 6">JX-1</strain>
    </source>
</reference>
<dbReference type="Pfam" id="PF05130">
    <property type="entry name" value="FlgN"/>
    <property type="match status" value="1"/>
</dbReference>
<evidence type="ECO:0000313" key="5">
    <source>
        <dbReference type="EMBL" id="MDY7220494.1"/>
    </source>
</evidence>
<feature type="coiled-coil region" evidence="4">
    <location>
        <begin position="4"/>
        <end position="65"/>
    </location>
</feature>
<dbReference type="Proteomes" id="UP001294570">
    <property type="component" value="Unassembled WGS sequence"/>
</dbReference>
<evidence type="ECO:0000256" key="3">
    <source>
        <dbReference type="ARBA" id="ARBA00022795"/>
    </source>
</evidence>
<keyword evidence="5" id="KW-0969">Cilium</keyword>
<evidence type="ECO:0000256" key="1">
    <source>
        <dbReference type="ARBA" id="ARBA00002397"/>
    </source>
</evidence>
<evidence type="ECO:0000256" key="2">
    <source>
        <dbReference type="ARBA" id="ARBA00007703"/>
    </source>
</evidence>
<accession>A0ABU5GU41</accession>
<sequence length="149" mass="16541">MSLKQHLAVQQQRLQQLIQLLTEEQAALSQAQVDGEQLANIAADKEKLFTQLESFEVQRQQVQNKLGYSVGMAGAELAALDAHCLPLWHALLESAQRVAQLNQLNGELIKQRIEYNQRMLNFLHEAAGQSLYGPDGQTCKTSGQISSKA</sequence>
<keyword evidence="5" id="KW-0282">Flagellum</keyword>
<keyword evidence="6" id="KW-1185">Reference proteome</keyword>
<dbReference type="InterPro" id="IPR036679">
    <property type="entry name" value="FlgN-like_sf"/>
</dbReference>